<feature type="compositionally biased region" description="Low complexity" evidence="1">
    <location>
        <begin position="3623"/>
        <end position="3652"/>
    </location>
</feature>
<feature type="region of interest" description="Disordered" evidence="1">
    <location>
        <begin position="1766"/>
        <end position="1788"/>
    </location>
</feature>
<feature type="compositionally biased region" description="Acidic residues" evidence="1">
    <location>
        <begin position="3082"/>
        <end position="3098"/>
    </location>
</feature>
<feature type="compositionally biased region" description="Basic and acidic residues" evidence="1">
    <location>
        <begin position="929"/>
        <end position="940"/>
    </location>
</feature>
<feature type="region of interest" description="Disordered" evidence="1">
    <location>
        <begin position="41"/>
        <end position="77"/>
    </location>
</feature>
<feature type="compositionally biased region" description="Low complexity" evidence="1">
    <location>
        <begin position="617"/>
        <end position="635"/>
    </location>
</feature>
<dbReference type="Gene3D" id="1.10.10.60">
    <property type="entry name" value="Homeodomain-like"/>
    <property type="match status" value="4"/>
</dbReference>
<feature type="compositionally biased region" description="Low complexity" evidence="1">
    <location>
        <begin position="2935"/>
        <end position="2966"/>
    </location>
</feature>
<feature type="region of interest" description="Disordered" evidence="1">
    <location>
        <begin position="229"/>
        <end position="325"/>
    </location>
</feature>
<feature type="region of interest" description="Disordered" evidence="1">
    <location>
        <begin position="2045"/>
        <end position="2065"/>
    </location>
</feature>
<feature type="region of interest" description="Disordered" evidence="1">
    <location>
        <begin position="2935"/>
        <end position="2970"/>
    </location>
</feature>
<evidence type="ECO:0008006" key="6">
    <source>
        <dbReference type="Google" id="ProtNLM"/>
    </source>
</evidence>
<feature type="compositionally biased region" description="Acidic residues" evidence="1">
    <location>
        <begin position="640"/>
        <end position="661"/>
    </location>
</feature>
<feature type="compositionally biased region" description="Polar residues" evidence="1">
    <location>
        <begin position="450"/>
        <end position="466"/>
    </location>
</feature>
<feature type="compositionally biased region" description="Polar residues" evidence="1">
    <location>
        <begin position="2425"/>
        <end position="2434"/>
    </location>
</feature>
<feature type="compositionally biased region" description="Polar residues" evidence="1">
    <location>
        <begin position="1074"/>
        <end position="1085"/>
    </location>
</feature>
<feature type="domain" description="Myb-like" evidence="2">
    <location>
        <begin position="1493"/>
        <end position="1540"/>
    </location>
</feature>
<feature type="compositionally biased region" description="Polar residues" evidence="1">
    <location>
        <begin position="285"/>
        <end position="307"/>
    </location>
</feature>
<feature type="region of interest" description="Disordered" evidence="1">
    <location>
        <begin position="806"/>
        <end position="825"/>
    </location>
</feature>
<feature type="compositionally biased region" description="Basic and acidic residues" evidence="1">
    <location>
        <begin position="1273"/>
        <end position="1290"/>
    </location>
</feature>
<feature type="compositionally biased region" description="Polar residues" evidence="1">
    <location>
        <begin position="1294"/>
        <end position="1317"/>
    </location>
</feature>
<feature type="region of interest" description="Disordered" evidence="1">
    <location>
        <begin position="1397"/>
        <end position="1483"/>
    </location>
</feature>
<feature type="compositionally biased region" description="Low complexity" evidence="1">
    <location>
        <begin position="2709"/>
        <end position="2723"/>
    </location>
</feature>
<feature type="compositionally biased region" description="Polar residues" evidence="1">
    <location>
        <begin position="887"/>
        <end position="897"/>
    </location>
</feature>
<feature type="region of interest" description="Disordered" evidence="1">
    <location>
        <begin position="504"/>
        <end position="563"/>
    </location>
</feature>
<dbReference type="InterPro" id="IPR017930">
    <property type="entry name" value="Myb_dom"/>
</dbReference>
<dbReference type="EMBL" id="KZ819667">
    <property type="protein sequence ID" value="PWN27784.1"/>
    <property type="molecule type" value="Genomic_DNA"/>
</dbReference>
<dbReference type="CDD" id="cd00167">
    <property type="entry name" value="SANT"/>
    <property type="match status" value="4"/>
</dbReference>
<dbReference type="Pfam" id="PF13921">
    <property type="entry name" value="Myb_DNA-bind_6"/>
    <property type="match status" value="1"/>
</dbReference>
<feature type="compositionally biased region" description="Basic and acidic residues" evidence="1">
    <location>
        <begin position="1014"/>
        <end position="1036"/>
    </location>
</feature>
<evidence type="ECO:0000259" key="3">
    <source>
        <dbReference type="PROSITE" id="PS51294"/>
    </source>
</evidence>
<feature type="domain" description="HTH myb-type" evidence="3">
    <location>
        <begin position="72"/>
        <end position="124"/>
    </location>
</feature>
<feature type="region of interest" description="Disordered" evidence="1">
    <location>
        <begin position="450"/>
        <end position="480"/>
    </location>
</feature>
<feature type="region of interest" description="Disordered" evidence="1">
    <location>
        <begin position="715"/>
        <end position="776"/>
    </location>
</feature>
<feature type="compositionally biased region" description="Polar residues" evidence="1">
    <location>
        <begin position="3386"/>
        <end position="3403"/>
    </location>
</feature>
<feature type="region of interest" description="Disordered" evidence="1">
    <location>
        <begin position="412"/>
        <end position="437"/>
    </location>
</feature>
<feature type="compositionally biased region" description="Basic and acidic residues" evidence="1">
    <location>
        <begin position="607"/>
        <end position="616"/>
    </location>
</feature>
<evidence type="ECO:0000256" key="1">
    <source>
        <dbReference type="SAM" id="MobiDB-lite"/>
    </source>
</evidence>
<feature type="region of interest" description="Disordered" evidence="1">
    <location>
        <begin position="2080"/>
        <end position="2111"/>
    </location>
</feature>
<feature type="domain" description="Myb-like" evidence="2">
    <location>
        <begin position="72"/>
        <end position="120"/>
    </location>
</feature>
<feature type="domain" description="Myb-like" evidence="2">
    <location>
        <begin position="2142"/>
        <end position="2189"/>
    </location>
</feature>
<accession>A0A316US25</accession>
<feature type="compositionally biased region" description="Polar residues" evidence="1">
    <location>
        <begin position="2672"/>
        <end position="2691"/>
    </location>
</feature>
<feature type="region of interest" description="Disordered" evidence="1">
    <location>
        <begin position="3724"/>
        <end position="3761"/>
    </location>
</feature>
<feature type="compositionally biased region" description="Polar residues" evidence="1">
    <location>
        <begin position="549"/>
        <end position="560"/>
    </location>
</feature>
<feature type="compositionally biased region" description="Polar residues" evidence="1">
    <location>
        <begin position="2799"/>
        <end position="2826"/>
    </location>
</feature>
<feature type="domain" description="Myb-like" evidence="2">
    <location>
        <begin position="676"/>
        <end position="723"/>
    </location>
</feature>
<feature type="compositionally biased region" description="Low complexity" evidence="1">
    <location>
        <begin position="41"/>
        <end position="50"/>
    </location>
</feature>
<feature type="compositionally biased region" description="Basic and acidic residues" evidence="1">
    <location>
        <begin position="2728"/>
        <end position="2739"/>
    </location>
</feature>
<dbReference type="InterPro" id="IPR001005">
    <property type="entry name" value="SANT/Myb"/>
</dbReference>
<feature type="region of interest" description="Disordered" evidence="1">
    <location>
        <begin position="1"/>
        <end position="27"/>
    </location>
</feature>
<dbReference type="SUPFAM" id="SSF46689">
    <property type="entry name" value="Homeodomain-like"/>
    <property type="match status" value="3"/>
</dbReference>
<feature type="compositionally biased region" description="Polar residues" evidence="1">
    <location>
        <begin position="3517"/>
        <end position="3543"/>
    </location>
</feature>
<feature type="region of interest" description="Disordered" evidence="1">
    <location>
        <begin position="1259"/>
        <end position="1324"/>
    </location>
</feature>
<feature type="compositionally biased region" description="Polar residues" evidence="1">
    <location>
        <begin position="905"/>
        <end position="915"/>
    </location>
</feature>
<proteinExistence type="predicted"/>
<feature type="compositionally biased region" description="Basic and acidic residues" evidence="1">
    <location>
        <begin position="3653"/>
        <end position="3662"/>
    </location>
</feature>
<feature type="region of interest" description="Disordered" evidence="1">
    <location>
        <begin position="1952"/>
        <end position="1972"/>
    </location>
</feature>
<feature type="compositionally biased region" description="Low complexity" evidence="1">
    <location>
        <begin position="2827"/>
        <end position="2845"/>
    </location>
</feature>
<feature type="region of interest" description="Disordered" evidence="1">
    <location>
        <begin position="2318"/>
        <end position="2348"/>
    </location>
</feature>
<dbReference type="RefSeq" id="XP_025362396.1">
    <property type="nucleotide sequence ID" value="XM_025508764.1"/>
</dbReference>
<feature type="compositionally biased region" description="Basic and acidic residues" evidence="1">
    <location>
        <begin position="2858"/>
        <end position="2870"/>
    </location>
</feature>
<feature type="domain" description="HTH myb-type" evidence="3">
    <location>
        <begin position="2735"/>
        <end position="2790"/>
    </location>
</feature>
<feature type="compositionally biased region" description="Basic and acidic residues" evidence="1">
    <location>
        <begin position="1418"/>
        <end position="1434"/>
    </location>
</feature>
<sequence>MPLQRPQGGHEEHYEQNDAGSPWTSPLTKASGIIAIANAAASNSPPCNASQQSRESSTELTSDDASPPVPTKWTGQESELLLKAVARYGLGWPKVARKLAEQAAVSRSAGAARHRYERLLDNGQIPVSIQRGSALASKSSLHGCRKDSTAQSMRDHRPRTTGSSAPSKAADRGRFWSEREQDELCNIAMRRERMGFRPSHAVYAEFRRAFRGTKKTKEEVMKKYKEFCVKGDDSSSEEDEESSGEESNSDEEGTGAGEEDDDDRGTTDNSTRRSSGALSAEGNGRSLTRVANQCKHQASTSSSNSWSRVPLPPPHSNITLPSPRPPSLARLDSIAPSVHYTIHHTSNGVTLTSCPPGLGIAIYSPWSISFMSTEQLSRLTQPSAAQHEQPAFAFKIEDDRFAAWSQCRALGAAKHSQKRTQHDPRNKHKTSTASNALAFPEHKYGLGDLESQSATKASRTFSVKSEPTTKTTTMPTASNGPQEWALLHTSAGGALASSSCLPSTPTGAAASTIPSPRAILKGDGSPPLLASRARVTQSHEATPVRQLSPLFSTPPLSTREASPGFEEVEVRLASVPSQALSVQASNDRSRNDAREANHPDSSASRSIEPRDLDDSSAHSVASSQDSESLTSLSDLAKSDEDNEDDEDEDERENESDGDASDDNGSAPSYPWPGFDWTRRQDEALLRSVQKHGTKWTAVQEDMAAAGAPRRTRNALSIRYTRIRSKRQRDIPEDDEHDSSIEPQKSAGSSTQGDRSAQTGAPGSSRRESQASPSTPLRAASLVQLLGRSTRDVPIGATVAAASDRHQPAPLTGTYESTRKRRKQSDCHTWTQEEKEALRAIGDKHTRLGTVQRQKAIYKDFCARFPGTKLRSHVVLVYYHAMLRRSGNRQVPSETSGASRAIRGTLSATSTSSRSGDQARGPFTSQEAVEAPRARCSEHRTPPRQPPPGAKSRGRPFTEEEMAVLKLIRPKSYASASSRWDISADAYRVFVEKFPNTSRSESSVRHKYLKMLEARGSDAETRDKDDQREDGGDKEAESGDVELGDETGHDQSQLADTSATAYGRRPLPQPGCTPNRFSFNADSSTQGPPPSHGNLLPGRIEPQPHHVVTGISAPLTRPSFQLPDSSPAPAPGQSAGADSITCAIDIEPNRITLRGCSPGLGVGIYSPTSIRLLGRKEMVDVAQRPAREQPAFAFRIGEDQTRSVQLVKWPPGTSSSMSILPGGAADGVQEGDRPKMSIQTSVVGPDGFTLVEVGVLSWQSGSGVTATSGPKAIARPERRGQSGGPADRHAGGELSETSEPATPHSTGSQDGELPQTSFSDPLILSPLWSSSPPSAVTSLSDSGPLAPLRGGELTAFKAPLKLSLDQQPPLKQPFPSYSTDSLSPCRLDSGFKEVSAHIASASHPELAQESSLQRHQRSASHEPIADASARRSTEAEERDDTPAGSLFSGDDSDLTDEEDPDATDDASAALTDEGHRPRNSQSAKWPLAEGAFEWDKAQNDLLLSSVKKHGRNWIAVAADMAAAGAPKRTGNALKARYNRMCAAVKRNAPAGQVTPLRTASLPQLTGTSTRITLGSSALASSSRDQPIPLTGPLPGPRKRRRLEQHSWTEKEKDALRRIADKHAQLPYKAKETAFFKDFAALFPTTAKKLSPRFVFNYYNDSLRTPVGSRPLISGTSESNSGQAASTSQQRALPAEEPEPHGNGFKFTNEELAFLRTIRPKSEGVPKSRWSLGSGVHRAFKERFPDSTRSDASVRTKYLQLMDQGQLLGGSERVEDSQASRRKNVTGPGLTEQQARALLAKQPTAGQNISLGTTKASDVNDRQKGVVNNDKPMSSTTLLSRQGILGATVGTAGAPSSPIQRPVHSSQGSSSSINFSINVEDQVITLSNCPPGLGVAVYSPTSIRLLGRQQMLDLSSALEQPAFAFRISEDESRSVQLVNWPQGTSTSMAIVSGNSAAEGGKAGPSSIKMDAQPRKRRIVLKSGGGILSSAIRVPATPPQGGALLGPHSSPLFRTPPLPPRKRNAGSQKSQQDDITSARLLSGLALTPAHPKEPSAQHSASLPFDDRHFHGADNGSAVSLYDDYHESDSCSDDLSEPVSSHDEDFDPTNPDKEPNYARVAHRHSHASGLAIPATTLSGTIESFEWDKIQNDYLLSMASKLNNDWLAVGKEMEAKGWPQRSEGALRRKWQRLMRKSLIDEAEQLDSSATGINELCAGAKRTAVSRRKIILTTGRINKKKHPNHSWTEEERKTLRQIGNKHDRLGTQGKEKAIFKDFKEVFPTTQLSPHAEFSYYCSMLRYAKSSEVVNDRETMARLGDRVLSTSPPPQQQGHHQSRTIIPPRDSKGPHRGIPWTQEEIGILDGIKPPLGEAITRSAVFKAFKISLPQTKRTESSVIHKWQALFGKQTRRLTRGGGKIHGVKEEGLGPPASSSSLQQVKNEPDEDQHIVNRSIQSESGGSHDIGSSSQNLNKRLDFALQLDTYGISLQNPSAGLAVAIYSPTLVRFLGFEQMHALSQAEDEEQPAFAFQVSKGGDGSVQLINWPMGTSTSVEMVSNDARRVKRQIMATATDGVPGNKRRHTLEPIIISDDDEPAEGRSRPPRFSSPPRQRLMHQTGDAQSNLTDVKNGDLNSSQLPNLPDALAIKASPALQALTRQPSAAQQGPSSPHGSVLHVHPTPSSLSRVATLAASTGSHSPISGRIHSASADREASPTSSLSDLFDLSSDSDSNYGESDGHVKDRRPQWPEHESKLLLSCYARHPNRWTAIAREMETAGSPQRSTSALRRKYQRLMRRKAALARKAIFASSTNPAANKNQSRSNPGPSITQQQLPNTSGTTASTACAKSGSSSSSRNPQTPQRLVGRPRSDPNQETHAWSESEKAALVLIGTMHDKAGTENKGQAVFDDFARAFPRTASTMSKANVTSMLRHLKMQGYRGRLGGEVEQQLQQQSSGSAAMAEPMAEASTASSSSTALPEMSRARAVAITPASTMGSHKSPSSHDYPPRVFRRWTQSETQVLQSIAHKRASTGLDATANGVGWYAQAEVYADFKRSFPDTPRTDKSVVWKYLQLAQNGKARRVSHIEHGSGSDAEESQEESSEEDEDSQPETAEQSLAPEPTPALTQASTPLVPRASANNLIAVCNLAVEFETNGITFTNCPAQMGIAIHSQTLFTLLDPQQMDALQMTLSSSSSSAPAFAFRLLDGGSVQLLQWPEGTSTSISFVQRANEGNKPRSAMQTSIVGPDGFTIRVITWLLSGIGGSHGKMASPKMPGDEDDSGIALVPTLGHDHGLVESTLLPAQGEAQHPQAKTCCSTGEQGQPSPLDLQNTISLADASAANSFHTALFQPGVRAAGKPSLAHASGKYTPSQWHPMPGSRGSSAHDSADAALERHQTGKPTSCEDPTTSNSSALSSPDELAISSAAGSVAESSVCVPIRLPRWKKSEAELLLSCAARHPDDWTAIGREMQANGSPPRTESALRIKWRRLLDTERECRAFCGQASSSAIPLQSQDNGAQPSASAQLAPSTYQTATPSTSSGFGLVTTPVSSSATRQKSTHARVIAKHRWTDDEKRILLKIGQRHEALGTVGKIRLIYDEFSRCFPSTTADMNQRTVYTMYYGLKNGTHKIAEESGSHAQQSTSSTSSTHSVPTSVSHQHSAAAARARGEATVRSQPWEEHELLALEEIADEYEAEGSEEWNRVGHVYGRFVRIVGPTQRSEASVRTKFIRLFCVSGDEDEEDEEEEEEAYKPRAPRRSKTSQLDVIDDRADASHSNTVTYKRGSDAALATSAPFKEQQDKSGLVIDATTARDIETAPREMIAPAHSNDTTLNIAFDLQPNGITFERLTYGLGIALYSPTRFHLLDKKQMQGIAGAAAGLELPAFAFSMQKNGSIELLSWPEGTSTRVEAVGGSGHKVGMQTEIIGPDGFTVRVVAWP</sequence>
<feature type="compositionally biased region" description="Polar residues" evidence="1">
    <location>
        <begin position="575"/>
        <end position="586"/>
    </location>
</feature>
<feature type="compositionally biased region" description="Polar residues" evidence="1">
    <location>
        <begin position="2648"/>
        <end position="2663"/>
    </location>
</feature>
<organism evidence="4 5">
    <name type="scientific">Jaminaea rosea</name>
    <dbReference type="NCBI Taxonomy" id="1569628"/>
    <lineage>
        <taxon>Eukaryota</taxon>
        <taxon>Fungi</taxon>
        <taxon>Dikarya</taxon>
        <taxon>Basidiomycota</taxon>
        <taxon>Ustilaginomycotina</taxon>
        <taxon>Exobasidiomycetes</taxon>
        <taxon>Microstromatales</taxon>
        <taxon>Microstromatales incertae sedis</taxon>
        <taxon>Jaminaea</taxon>
    </lineage>
</organism>
<feature type="region of interest" description="Disordered" evidence="1">
    <location>
        <begin position="136"/>
        <end position="176"/>
    </location>
</feature>
<feature type="region of interest" description="Disordered" evidence="1">
    <location>
        <begin position="3619"/>
        <end position="3662"/>
    </location>
</feature>
<feature type="region of interest" description="Disordered" evidence="1">
    <location>
        <begin position="1665"/>
        <end position="1702"/>
    </location>
</feature>
<keyword evidence="5" id="KW-1185">Reference proteome</keyword>
<feature type="domain" description="Myb-like" evidence="2">
    <location>
        <begin position="3430"/>
        <end position="3478"/>
    </location>
</feature>
<dbReference type="InterPro" id="IPR009057">
    <property type="entry name" value="Homeodomain-like_sf"/>
</dbReference>
<feature type="compositionally biased region" description="Polar residues" evidence="1">
    <location>
        <begin position="2022"/>
        <end position="2031"/>
    </location>
</feature>
<feature type="compositionally biased region" description="Polar residues" evidence="1">
    <location>
        <begin position="18"/>
        <end position="27"/>
    </location>
</feature>
<name>A0A316US25_9BASI</name>
<dbReference type="PROSITE" id="PS51294">
    <property type="entry name" value="HTH_MYB"/>
    <property type="match status" value="2"/>
</dbReference>
<feature type="compositionally biased region" description="Acidic residues" evidence="1">
    <location>
        <begin position="234"/>
        <end position="263"/>
    </location>
</feature>
<feature type="region of interest" description="Disordered" evidence="1">
    <location>
        <begin position="1014"/>
        <end position="1136"/>
    </location>
</feature>
<feature type="compositionally biased region" description="Polar residues" evidence="1">
    <location>
        <begin position="740"/>
        <end position="761"/>
    </location>
</feature>
<feature type="region of interest" description="Disordered" evidence="1">
    <location>
        <begin position="2408"/>
        <end position="2440"/>
    </location>
</feature>
<gene>
    <name evidence="4" type="ORF">BDZ90DRAFT_271649</name>
</gene>
<feature type="compositionally biased region" description="Basic residues" evidence="1">
    <location>
        <begin position="415"/>
        <end position="430"/>
    </location>
</feature>
<feature type="region of interest" description="Disordered" evidence="1">
    <location>
        <begin position="3496"/>
        <end position="3546"/>
    </location>
</feature>
<protein>
    <recommendedName>
        <fullName evidence="6">Myb-like domain-containing protein</fullName>
    </recommendedName>
</protein>
<feature type="compositionally biased region" description="Basic and acidic residues" evidence="1">
    <location>
        <begin position="3374"/>
        <end position="3384"/>
    </location>
</feature>
<feature type="region of interest" description="Disordered" evidence="1">
    <location>
        <begin position="3069"/>
        <end position="3116"/>
    </location>
</feature>
<feature type="compositionally biased region" description="Low complexity" evidence="1">
    <location>
        <begin position="1122"/>
        <end position="1136"/>
    </location>
</feature>
<feature type="compositionally biased region" description="Polar residues" evidence="1">
    <location>
        <begin position="1049"/>
        <end position="1059"/>
    </location>
</feature>
<feature type="region of interest" description="Disordered" evidence="1">
    <location>
        <begin position="886"/>
        <end position="956"/>
    </location>
</feature>
<feature type="compositionally biased region" description="Acidic residues" evidence="1">
    <location>
        <begin position="1449"/>
        <end position="1463"/>
    </location>
</feature>
<feature type="domain" description="Myb-like" evidence="2">
    <location>
        <begin position="2731"/>
        <end position="2786"/>
    </location>
</feature>
<feature type="region of interest" description="Disordered" evidence="1">
    <location>
        <begin position="575"/>
        <end position="675"/>
    </location>
</feature>
<feature type="region of interest" description="Disordered" evidence="1">
    <location>
        <begin position="1987"/>
        <end position="2031"/>
    </location>
</feature>
<feature type="compositionally biased region" description="Acidic residues" evidence="1">
    <location>
        <begin position="3724"/>
        <end position="3735"/>
    </location>
</feature>
<feature type="compositionally biased region" description="Low complexity" evidence="1">
    <location>
        <begin position="3505"/>
        <end position="3516"/>
    </location>
</feature>
<evidence type="ECO:0000313" key="4">
    <source>
        <dbReference type="EMBL" id="PWN27784.1"/>
    </source>
</evidence>
<dbReference type="SMART" id="SM00717">
    <property type="entry name" value="SANT"/>
    <property type="match status" value="9"/>
</dbReference>
<evidence type="ECO:0000313" key="5">
    <source>
        <dbReference type="Proteomes" id="UP000245884"/>
    </source>
</evidence>
<feature type="region of interest" description="Disordered" evidence="1">
    <location>
        <begin position="1575"/>
        <end position="1608"/>
    </location>
</feature>
<dbReference type="PROSITE" id="PS50090">
    <property type="entry name" value="MYB_LIKE"/>
    <property type="match status" value="6"/>
</dbReference>
<feature type="region of interest" description="Disordered" evidence="1">
    <location>
        <begin position="2647"/>
        <end position="2739"/>
    </location>
</feature>
<feature type="region of interest" description="Disordered" evidence="1">
    <location>
        <begin position="3346"/>
        <end position="3406"/>
    </location>
</feature>
<reference evidence="4 5" key="1">
    <citation type="journal article" date="2018" name="Mol. Biol. Evol.">
        <title>Broad Genomic Sampling Reveals a Smut Pathogenic Ancestry of the Fungal Clade Ustilaginomycotina.</title>
        <authorList>
            <person name="Kijpornyongpan T."/>
            <person name="Mondo S.J."/>
            <person name="Barry K."/>
            <person name="Sandor L."/>
            <person name="Lee J."/>
            <person name="Lipzen A."/>
            <person name="Pangilinan J."/>
            <person name="LaButti K."/>
            <person name="Hainaut M."/>
            <person name="Henrissat B."/>
            <person name="Grigoriev I.V."/>
            <person name="Spatafora J.W."/>
            <person name="Aime M.C."/>
        </authorList>
    </citation>
    <scope>NUCLEOTIDE SEQUENCE [LARGE SCALE GENOMIC DNA]</scope>
    <source>
        <strain evidence="4 5">MCA 5214</strain>
    </source>
</reference>
<feature type="region of interest" description="Disordered" evidence="1">
    <location>
        <begin position="2797"/>
        <end position="2870"/>
    </location>
</feature>
<dbReference type="Proteomes" id="UP000245884">
    <property type="component" value="Unassembled WGS sequence"/>
</dbReference>
<feature type="region of interest" description="Disordered" evidence="1">
    <location>
        <begin position="2566"/>
        <end position="2609"/>
    </location>
</feature>
<feature type="compositionally biased region" description="Polar residues" evidence="1">
    <location>
        <begin position="51"/>
        <end position="64"/>
    </location>
</feature>
<feature type="compositionally biased region" description="Basic and acidic residues" evidence="1">
    <location>
        <begin position="587"/>
        <end position="598"/>
    </location>
</feature>
<feature type="compositionally biased region" description="Polar residues" evidence="1">
    <location>
        <begin position="1672"/>
        <end position="1689"/>
    </location>
</feature>
<dbReference type="GeneID" id="37030587"/>
<evidence type="ECO:0000259" key="2">
    <source>
        <dbReference type="PROSITE" id="PS50090"/>
    </source>
</evidence>